<keyword evidence="2" id="KW-0175">Coiled coil</keyword>
<feature type="coiled-coil region" evidence="2">
    <location>
        <begin position="1553"/>
        <end position="1601"/>
    </location>
</feature>
<evidence type="ECO:0000259" key="4">
    <source>
        <dbReference type="PROSITE" id="PS51194"/>
    </source>
</evidence>
<sequence>MGFSKKQHLQQNIDALRIAFKLEKENRQATVGERLLMMQYSGFGGLKFVLNPIANEIDINNWRKTEHDLFPITRELHQLLKDNSEDEKEYRRYVESMKSSVLTAFYTPPKIIDAISATLRESGLSIDKFLEPSAGTGSFIQSFSEHQKASVTAYEKDLLTGKILKQLYPESNIRVSGFEEIPEREQKSYDVIASNIPFGDTSVFDLSYSRSKDVAKVQAARSIHNYFFLKGADMVREGGLLAYITSQGILNSPKNEPIRRALMQNNNLVSVVRLPNNLFTEYAGTEVGSDLIILQKNTAKQSLTEREDLFCQSKPTENNIPGNALFQDSTRIVHTDYKLDTDPYGQPALIYTHKNGVDGIAKDLRQMLSEDFGKHLNLNLYKGERNDEPVIRIPVEPKVTPPVIEPVIIQQKMQPLPVPATHQESPQELKQLSIFDLFENVDEPVAVLAPPKRATQAKRQSTNKSRGAIGRQPDLFSSAMQQHYTPTINNRTTNGNAATNGIKQEAVGDLFSGFGENGQTARPTVTSTIPAPAPYSGKLQSFHRSDCLVVDNGWVGHLHDVNIADNKAVFHPLQLPSLQKARAEAYIGMRDVYQQLYTKEAQHHTEYKEERENLNRLYDAFVKRYGNLNSTDNIKLIKTDSSGKEIPYLERVVGGVVHKADIFSRPVSFSTVTIATDNPEEALAASLNKYGSVDLDFMSEISGMTADALKEALHARIYYNPLQMEYEISERWIAGNVVEKAEEVRTYLEGYPDDNQAKASLTVLEEARPRRIEFEELDFNLGERWIPTGIYARFASHLFDTDVLIHYSESADDFSVKCDRKNVHIWDKYAVKAESRTFDGIALLKHALVNTTPDITKKVKVGDQEVKVRDMEAIQMANTKIDEIRTAFTEWLHAQNDEFKNRLTDQYNDTFNCFVRPNYDGTHQDFPGLDRKALGIQDLYSSQKDTVWMIKLNNGAICDHEVGAGKTLVMCTAAQEMKRLGLAHKPMIIGLKSNVHEIAEAYRTAYPHAKILFPGKEDFTPQKRLRIFGDIKNNDWDCVILTHDQFGMIPQSPEIQKEILHIELDSVERNLDALQSQGKEVTRGMLAGVIKRKENLEVKLKTLEHDIENRKDDVVDFKMMGIDHLFVDESHQFKNLMFNTRHTRVAGLGNVDGSLKAMNLLFAIRTIQERTGADMGATFLSGTTISNSLTELYLLFKYLRPKAMEKQGIHSFDAWAAIYARKTTDYEFSVANNIVAKERFRYFIKVPELAQFYSEITDYRTAKDIGIDRPNKNEVLYNIPPTPDQSVFIQKLMEFAKTGNAELLGRPPLSQSEEKAKMLIATDYARKMSLDMRMVSGRYEDHPDNKASHCAQNIAKYYNQYNAQKGTQFVFSDLGTYKPGEWNVYSEIKRKLVEDHGVPAHEVRFIQEAKNDKQRKELIKDMNEGKIRVLFGSTSMLGTGVNAQKRAVAVHHLDTPWRPSDLAQRDGRAVRKGNEIAKFFADNKVNVIIYAVEKSLDSYKFNLLYNKQLFIDQLKTNNLGKRTIDEGSMDEKSGMNFSEYVAILSGNTDLLDKAKLEKQVAGLESEKQAFNRSKFSSKYKLEDTTAMLESAQSRLDKFNLDWENLQGRIQKHSDGIIANPVLLDGLPSNADIKQIGAKLNQLADKARTGGEYQEIGSLYGFQLLVKTEISEKEGVDIRVNRFLVQGEGNIKYTYNNGIMAKDPETAAMNFLKALEKLPGYIEQEQKKITELQKDLPILQEVVNGTWSKESRLSELKTELAAVERKIQLSIAPQEQADTGENLRDGERTPSLQVKSRSL</sequence>
<keyword evidence="5" id="KW-0489">Methyltransferase</keyword>
<evidence type="ECO:0000256" key="3">
    <source>
        <dbReference type="SAM" id="MobiDB-lite"/>
    </source>
</evidence>
<evidence type="ECO:0000256" key="1">
    <source>
        <dbReference type="ARBA" id="ARBA00006594"/>
    </source>
</evidence>
<dbReference type="InterPro" id="IPR003356">
    <property type="entry name" value="DNA_methylase_A-5"/>
</dbReference>
<dbReference type="SUPFAM" id="SSF52540">
    <property type="entry name" value="P-loop containing nucleoside triphosphate hydrolases"/>
    <property type="match status" value="2"/>
</dbReference>
<dbReference type="RefSeq" id="WP_338839212.1">
    <property type="nucleotide sequence ID" value="NZ_CP147988.1"/>
</dbReference>
<dbReference type="Pfam" id="PF00271">
    <property type="entry name" value="Helicase_C"/>
    <property type="match status" value="1"/>
</dbReference>
<dbReference type="PROSITE" id="PS51194">
    <property type="entry name" value="HELICASE_CTER"/>
    <property type="match status" value="1"/>
</dbReference>
<feature type="region of interest" description="Disordered" evidence="3">
    <location>
        <begin position="452"/>
        <end position="473"/>
    </location>
</feature>
<accession>A0ABZ2Q531</accession>
<organism evidence="5 6">
    <name type="scientific">Flavobacterium ginsenosidimutans</name>
    <dbReference type="NCBI Taxonomy" id="687844"/>
    <lineage>
        <taxon>Bacteria</taxon>
        <taxon>Pseudomonadati</taxon>
        <taxon>Bacteroidota</taxon>
        <taxon>Flavobacteriia</taxon>
        <taxon>Flavobacteriales</taxon>
        <taxon>Flavobacteriaceae</taxon>
        <taxon>Flavobacterium</taxon>
    </lineage>
</organism>
<gene>
    <name evidence="5" type="ORF">V6624_15380</name>
</gene>
<dbReference type="SMART" id="SM00490">
    <property type="entry name" value="HELICc"/>
    <property type="match status" value="1"/>
</dbReference>
<evidence type="ECO:0000313" key="6">
    <source>
        <dbReference type="Proteomes" id="UP001447857"/>
    </source>
</evidence>
<dbReference type="Gene3D" id="3.40.50.300">
    <property type="entry name" value="P-loop containing nucleotide triphosphate hydrolases"/>
    <property type="match status" value="2"/>
</dbReference>
<dbReference type="GO" id="GO:0008168">
    <property type="term" value="F:methyltransferase activity"/>
    <property type="evidence" value="ECO:0007669"/>
    <property type="project" value="UniProtKB-KW"/>
</dbReference>
<name>A0ABZ2Q531_9FLAO</name>
<dbReference type="EMBL" id="CP147988">
    <property type="protein sequence ID" value="WXK48410.1"/>
    <property type="molecule type" value="Genomic_DNA"/>
</dbReference>
<dbReference type="CDD" id="cd02440">
    <property type="entry name" value="AdoMet_MTases"/>
    <property type="match status" value="1"/>
</dbReference>
<feature type="compositionally biased region" description="Polar residues" evidence="3">
    <location>
        <begin position="1789"/>
        <end position="1798"/>
    </location>
</feature>
<dbReference type="GO" id="GO:0032259">
    <property type="term" value="P:methylation"/>
    <property type="evidence" value="ECO:0007669"/>
    <property type="project" value="UniProtKB-KW"/>
</dbReference>
<proteinExistence type="inferred from homology"/>
<dbReference type="PANTHER" id="PTHR41313:SF1">
    <property type="entry name" value="DNA METHYLASE ADENINE-SPECIFIC DOMAIN-CONTAINING PROTEIN"/>
    <property type="match status" value="1"/>
</dbReference>
<evidence type="ECO:0000256" key="2">
    <source>
        <dbReference type="SAM" id="Coils"/>
    </source>
</evidence>
<feature type="coiled-coil region" evidence="2">
    <location>
        <begin position="1057"/>
        <end position="1113"/>
    </location>
</feature>
<keyword evidence="6" id="KW-1185">Reference proteome</keyword>
<dbReference type="SUPFAM" id="SSF53335">
    <property type="entry name" value="S-adenosyl-L-methionine-dependent methyltransferases"/>
    <property type="match status" value="1"/>
</dbReference>
<evidence type="ECO:0000313" key="5">
    <source>
        <dbReference type="EMBL" id="WXK48410.1"/>
    </source>
</evidence>
<keyword evidence="5" id="KW-0808">Transferase</keyword>
<dbReference type="PRINTS" id="PR00507">
    <property type="entry name" value="N12N6MTFRASE"/>
</dbReference>
<dbReference type="Proteomes" id="UP001447857">
    <property type="component" value="Chromosome"/>
</dbReference>
<feature type="region of interest" description="Disordered" evidence="3">
    <location>
        <begin position="1772"/>
        <end position="1798"/>
    </location>
</feature>
<dbReference type="InterPro" id="IPR029063">
    <property type="entry name" value="SAM-dependent_MTases_sf"/>
</dbReference>
<dbReference type="InterPro" id="IPR027417">
    <property type="entry name" value="P-loop_NTPase"/>
</dbReference>
<protein>
    <submittedName>
        <fullName evidence="5">N-6 DNA methylase</fullName>
    </submittedName>
</protein>
<dbReference type="Gene3D" id="3.40.50.150">
    <property type="entry name" value="Vaccinia Virus protein VP39"/>
    <property type="match status" value="1"/>
</dbReference>
<dbReference type="InterPro" id="IPR052933">
    <property type="entry name" value="DNA_Protect_Modify"/>
</dbReference>
<dbReference type="InterPro" id="IPR001650">
    <property type="entry name" value="Helicase_C-like"/>
</dbReference>
<feature type="domain" description="Helicase C-terminal" evidence="4">
    <location>
        <begin position="1353"/>
        <end position="1532"/>
    </location>
</feature>
<dbReference type="Pfam" id="PF02384">
    <property type="entry name" value="N6_Mtase"/>
    <property type="match status" value="1"/>
</dbReference>
<dbReference type="PANTHER" id="PTHR41313">
    <property type="entry name" value="ADENINE-SPECIFIC METHYLTRANSFERASE"/>
    <property type="match status" value="1"/>
</dbReference>
<reference evidence="5 6" key="1">
    <citation type="submission" date="2024-02" db="EMBL/GenBank/DDBJ databases">
        <title>complete genome of Flavobacterium ginsenosidimutans Str. YTB16.</title>
        <authorList>
            <person name="Wang Q."/>
        </authorList>
    </citation>
    <scope>NUCLEOTIDE SEQUENCE [LARGE SCALE GENOMIC DNA]</scope>
    <source>
        <strain evidence="5 6">YTB16</strain>
    </source>
</reference>
<comment type="similarity">
    <text evidence="1">Belongs to the N(4)/N(6)-methyltransferase family.</text>
</comment>